<dbReference type="KEGG" id="pgin:FRZ67_07075"/>
<dbReference type="AlphaFoldDB" id="A0A5B8V8A4"/>
<evidence type="ECO:0000256" key="4">
    <source>
        <dbReference type="SAM" id="Phobius"/>
    </source>
</evidence>
<evidence type="ECO:0000256" key="1">
    <source>
        <dbReference type="ARBA" id="ARBA00022670"/>
    </source>
</evidence>
<dbReference type="Proteomes" id="UP000321533">
    <property type="component" value="Chromosome"/>
</dbReference>
<keyword evidence="2" id="KW-0378">Hydrolase</keyword>
<dbReference type="OrthoDB" id="9766361at2"/>
<keyword evidence="3" id="KW-0175">Coiled coil</keyword>
<dbReference type="GO" id="GO:0006508">
    <property type="term" value="P:proteolysis"/>
    <property type="evidence" value="ECO:0007669"/>
    <property type="project" value="UniProtKB-KW"/>
</dbReference>
<proteinExistence type="predicted"/>
<evidence type="ECO:0000313" key="5">
    <source>
        <dbReference type="EMBL" id="QEC67061.1"/>
    </source>
</evidence>
<dbReference type="SUPFAM" id="SSF50494">
    <property type="entry name" value="Trypsin-like serine proteases"/>
    <property type="match status" value="1"/>
</dbReference>
<dbReference type="InterPro" id="IPR009003">
    <property type="entry name" value="Peptidase_S1_PA"/>
</dbReference>
<accession>A0A5B8V8A4</accession>
<dbReference type="PANTHER" id="PTHR43343:SF3">
    <property type="entry name" value="PROTEASE DO-LIKE 8, CHLOROPLASTIC"/>
    <property type="match status" value="1"/>
</dbReference>
<dbReference type="Pfam" id="PF13365">
    <property type="entry name" value="Trypsin_2"/>
    <property type="match status" value="1"/>
</dbReference>
<dbReference type="PANTHER" id="PTHR43343">
    <property type="entry name" value="PEPTIDASE S12"/>
    <property type="match status" value="1"/>
</dbReference>
<keyword evidence="6" id="KW-1185">Reference proteome</keyword>
<feature type="coiled-coil region" evidence="3">
    <location>
        <begin position="130"/>
        <end position="157"/>
    </location>
</feature>
<evidence type="ECO:0000256" key="2">
    <source>
        <dbReference type="ARBA" id="ARBA00022801"/>
    </source>
</evidence>
<dbReference type="Gene3D" id="2.40.10.120">
    <property type="match status" value="1"/>
</dbReference>
<organism evidence="5 6">
    <name type="scientific">Panacibacter ginsenosidivorans</name>
    <dbReference type="NCBI Taxonomy" id="1813871"/>
    <lineage>
        <taxon>Bacteria</taxon>
        <taxon>Pseudomonadati</taxon>
        <taxon>Bacteroidota</taxon>
        <taxon>Chitinophagia</taxon>
        <taxon>Chitinophagales</taxon>
        <taxon>Chitinophagaceae</taxon>
        <taxon>Panacibacter</taxon>
    </lineage>
</organism>
<dbReference type="EMBL" id="CP042435">
    <property type="protein sequence ID" value="QEC67061.1"/>
    <property type="molecule type" value="Genomic_DNA"/>
</dbReference>
<gene>
    <name evidence="5" type="ORF">FRZ67_07075</name>
</gene>
<keyword evidence="4" id="KW-0472">Membrane</keyword>
<keyword evidence="4" id="KW-0812">Transmembrane</keyword>
<dbReference type="PRINTS" id="PR00834">
    <property type="entry name" value="PROTEASES2C"/>
</dbReference>
<protein>
    <submittedName>
        <fullName evidence="5">Trypsin-like peptidase domain-containing protein</fullName>
    </submittedName>
</protein>
<name>A0A5B8V8A4_9BACT</name>
<dbReference type="GO" id="GO:0004252">
    <property type="term" value="F:serine-type endopeptidase activity"/>
    <property type="evidence" value="ECO:0007669"/>
    <property type="project" value="InterPro"/>
</dbReference>
<dbReference type="InterPro" id="IPR051201">
    <property type="entry name" value="Chloro_Bact_Ser_Proteases"/>
</dbReference>
<dbReference type="InterPro" id="IPR001940">
    <property type="entry name" value="Peptidase_S1C"/>
</dbReference>
<sequence>MMEDILLLETIERYLNGNMLPEEKTYFEQLRKNTPEIDQMVVEHKLFLQQMEHFSEHKSLRESLHNAHNNLVEKGVVYEGGEISTRGKVIQLWDRYKRVTAIAASIAGITALVISGLVSYFTPVANNNQLQQLSHDLNQVKQNQQALGKQLNEVDSKIPKDAETITSGSAFLIDGKGYLVTNAHVLKGSGAVVVNSKGKEFNAKIINIDDASDIAILKIQDEDYKPVSSLPYSIKKSNIDLGEELFTLGYPREQIVYNMGYLSSITGFNGDTSSCQISLSANPGNSGGPVFNKNGEIIGILSTREKAAEGVVFAVKAQGIYKLVDELRESDTAVQRIKMPVNSSIKNKTRVEQIKEVADCVYLVKAYTQK</sequence>
<feature type="transmembrane region" description="Helical" evidence="4">
    <location>
        <begin position="99"/>
        <end position="121"/>
    </location>
</feature>
<reference evidence="5 6" key="1">
    <citation type="journal article" date="2016" name="Int. J. Syst. Evol. Microbiol.">
        <title>Panacibacter ginsenosidivorans gen. nov., sp. nov., with ginsenoside converting activity isolated from soil of a ginseng field.</title>
        <authorList>
            <person name="Siddiqi M.Z."/>
            <person name="Muhammad Shafi S."/>
            <person name="Choi K.D."/>
            <person name="Im W.T."/>
        </authorList>
    </citation>
    <scope>NUCLEOTIDE SEQUENCE [LARGE SCALE GENOMIC DNA]</scope>
    <source>
        <strain evidence="5 6">Gsoil1550</strain>
    </source>
</reference>
<keyword evidence="4" id="KW-1133">Transmembrane helix</keyword>
<evidence type="ECO:0000256" key="3">
    <source>
        <dbReference type="SAM" id="Coils"/>
    </source>
</evidence>
<evidence type="ECO:0000313" key="6">
    <source>
        <dbReference type="Proteomes" id="UP000321533"/>
    </source>
</evidence>
<keyword evidence="1" id="KW-0645">Protease</keyword>